<name>A0A1G9F7D1_9ACTN</name>
<dbReference type="Pfam" id="PF13349">
    <property type="entry name" value="DUF4097"/>
    <property type="match status" value="1"/>
</dbReference>
<evidence type="ECO:0000259" key="1">
    <source>
        <dbReference type="Pfam" id="PF13349"/>
    </source>
</evidence>
<evidence type="ECO:0000313" key="2">
    <source>
        <dbReference type="EMBL" id="SDK84304.1"/>
    </source>
</evidence>
<feature type="domain" description="DUF4097" evidence="1">
    <location>
        <begin position="14"/>
        <end position="298"/>
    </location>
</feature>
<dbReference type="InterPro" id="IPR025164">
    <property type="entry name" value="Toastrack_DUF4097"/>
</dbReference>
<dbReference type="AlphaFoldDB" id="A0A1G9F7D1"/>
<reference evidence="2 3" key="1">
    <citation type="submission" date="2016-10" db="EMBL/GenBank/DDBJ databases">
        <authorList>
            <person name="de Groot N.N."/>
        </authorList>
    </citation>
    <scope>NUCLEOTIDE SEQUENCE [LARGE SCALE GENOMIC DNA]</scope>
    <source>
        <strain evidence="2 3">CGMCC 4.6533</strain>
    </source>
</reference>
<dbReference type="OrthoDB" id="3252095at2"/>
<gene>
    <name evidence="2" type="ORF">SAMN05421869_119128</name>
</gene>
<protein>
    <submittedName>
        <fullName evidence="2">Putative adhesin</fullName>
    </submittedName>
</protein>
<sequence>MSTFDTPVPIVATIDMATATIRINASDRADTVVEVRPNDEFNDADVRAAQHTHVYYANGRLTVRTDREQAGSAGGWGLSFDKLMESPTNWARSLVLGPGSVDVTIDLPAGSRVDAKAAASLHCQGPLGEVSFTTSYGDIQVEQAGRLRLKSTHGNISVSRATGHTDVTATNGDIRIGEIDGTAVVRTSHGDVRLGEVTGELRLNSAHGDTTVDRALAGVVAKTAYGSIRIGEVASGSVVVETTGGGLELGIRQGTAAWLDVSSKYGSVDVSLDSSDGPGQADQVVEVRAHTAYGDIVIHRS</sequence>
<organism evidence="2 3">
    <name type="scientific">Nonomuraea jiangxiensis</name>
    <dbReference type="NCBI Taxonomy" id="633440"/>
    <lineage>
        <taxon>Bacteria</taxon>
        <taxon>Bacillati</taxon>
        <taxon>Actinomycetota</taxon>
        <taxon>Actinomycetes</taxon>
        <taxon>Streptosporangiales</taxon>
        <taxon>Streptosporangiaceae</taxon>
        <taxon>Nonomuraea</taxon>
    </lineage>
</organism>
<dbReference type="STRING" id="633440.SAMN05421869_119128"/>
<accession>A0A1G9F7D1</accession>
<keyword evidence="3" id="KW-1185">Reference proteome</keyword>
<dbReference type="EMBL" id="FNDJ01000019">
    <property type="protein sequence ID" value="SDK84304.1"/>
    <property type="molecule type" value="Genomic_DNA"/>
</dbReference>
<evidence type="ECO:0000313" key="3">
    <source>
        <dbReference type="Proteomes" id="UP000199202"/>
    </source>
</evidence>
<dbReference type="Proteomes" id="UP000199202">
    <property type="component" value="Unassembled WGS sequence"/>
</dbReference>
<proteinExistence type="predicted"/>